<evidence type="ECO:0000313" key="2">
    <source>
        <dbReference type="EMBL" id="HIQ70064.1"/>
    </source>
</evidence>
<accession>A0A9D0Z6J9</accession>
<sequence>MVPVLELRGAIPLGVAGGLTPLSALVIAVLGNLVPVPFLIVFTRRIFQWLKHRGRIRVLVEKLEHRAAHKGEVVKKYASLGLFVLVAIPLPGTGAWTGALVAAMLDIRLKYALPAISLGVVAAGLIMTLLTFGASHLLG</sequence>
<dbReference type="EMBL" id="DVFN01000100">
    <property type="protein sequence ID" value="HIQ70064.1"/>
    <property type="molecule type" value="Genomic_DNA"/>
</dbReference>
<keyword evidence="1" id="KW-1133">Transmembrane helix</keyword>
<dbReference type="PANTHER" id="PTHR36007:SF2">
    <property type="entry name" value="TRANSPORT PROTEIN-RELATED"/>
    <property type="match status" value="1"/>
</dbReference>
<feature type="transmembrane region" description="Helical" evidence="1">
    <location>
        <begin position="111"/>
        <end position="134"/>
    </location>
</feature>
<feature type="transmembrane region" description="Helical" evidence="1">
    <location>
        <begin position="80"/>
        <end position="105"/>
    </location>
</feature>
<dbReference type="Pfam" id="PF06695">
    <property type="entry name" value="Sm_multidrug_ex"/>
    <property type="match status" value="1"/>
</dbReference>
<evidence type="ECO:0000256" key="1">
    <source>
        <dbReference type="SAM" id="Phobius"/>
    </source>
</evidence>
<comment type="caution">
    <text evidence="2">The sequence shown here is derived from an EMBL/GenBank/DDBJ whole genome shotgun (WGS) entry which is preliminary data.</text>
</comment>
<evidence type="ECO:0000313" key="3">
    <source>
        <dbReference type="Proteomes" id="UP000886874"/>
    </source>
</evidence>
<dbReference type="Proteomes" id="UP000886874">
    <property type="component" value="Unassembled WGS sequence"/>
</dbReference>
<dbReference type="InterPro" id="IPR009577">
    <property type="entry name" value="Sm_multidrug_ex"/>
</dbReference>
<organism evidence="2 3">
    <name type="scientific">Candidatus Avoscillospira stercorigallinarum</name>
    <dbReference type="NCBI Taxonomy" id="2840708"/>
    <lineage>
        <taxon>Bacteria</taxon>
        <taxon>Bacillati</taxon>
        <taxon>Bacillota</taxon>
        <taxon>Clostridia</taxon>
        <taxon>Eubacteriales</taxon>
        <taxon>Oscillospiraceae</taxon>
        <taxon>Oscillospiraceae incertae sedis</taxon>
        <taxon>Candidatus Avoscillospira</taxon>
    </lineage>
</organism>
<gene>
    <name evidence="2" type="ORF">IAA67_07030</name>
</gene>
<protein>
    <submittedName>
        <fullName evidence="2">Small multi-drug export protein</fullName>
    </submittedName>
</protein>
<proteinExistence type="predicted"/>
<dbReference type="PANTHER" id="PTHR36007">
    <property type="entry name" value="TRANSPORT PROTEIN-RELATED"/>
    <property type="match status" value="1"/>
</dbReference>
<reference evidence="2" key="2">
    <citation type="journal article" date="2021" name="PeerJ">
        <title>Extensive microbial diversity within the chicken gut microbiome revealed by metagenomics and culture.</title>
        <authorList>
            <person name="Gilroy R."/>
            <person name="Ravi A."/>
            <person name="Getino M."/>
            <person name="Pursley I."/>
            <person name="Horton D.L."/>
            <person name="Alikhan N.F."/>
            <person name="Baker D."/>
            <person name="Gharbi K."/>
            <person name="Hall N."/>
            <person name="Watson M."/>
            <person name="Adriaenssens E.M."/>
            <person name="Foster-Nyarko E."/>
            <person name="Jarju S."/>
            <person name="Secka A."/>
            <person name="Antonio M."/>
            <person name="Oren A."/>
            <person name="Chaudhuri R.R."/>
            <person name="La Ragione R."/>
            <person name="Hildebrand F."/>
            <person name="Pallen M.J."/>
        </authorList>
    </citation>
    <scope>NUCLEOTIDE SEQUENCE</scope>
    <source>
        <strain evidence="2">ChiSjej2B20-13462</strain>
    </source>
</reference>
<reference evidence="2" key="1">
    <citation type="submission" date="2020-10" db="EMBL/GenBank/DDBJ databases">
        <authorList>
            <person name="Gilroy R."/>
        </authorList>
    </citation>
    <scope>NUCLEOTIDE SEQUENCE</scope>
    <source>
        <strain evidence="2">ChiSjej2B20-13462</strain>
    </source>
</reference>
<name>A0A9D0Z6J9_9FIRM</name>
<keyword evidence="1" id="KW-0812">Transmembrane</keyword>
<feature type="transmembrane region" description="Helical" evidence="1">
    <location>
        <begin position="22"/>
        <end position="47"/>
    </location>
</feature>
<keyword evidence="1" id="KW-0472">Membrane</keyword>
<dbReference type="AlphaFoldDB" id="A0A9D0Z6J9"/>